<dbReference type="EMBL" id="MAAO01000006">
    <property type="protein sequence ID" value="OUR97357.1"/>
    <property type="molecule type" value="Genomic_DNA"/>
</dbReference>
<keyword evidence="1" id="KW-0732">Signal</keyword>
<sequence>MKKMLLIATTLLLTFATTATERDFSFSQEIDHSVESISLEEVKVMKDNKRNNCYAYTQCWGGRRIQCQTYGQGCTFFVQQAQYVECNGYNSYGQWVNTHAYCN</sequence>
<accession>A0A1Y5F8T2</accession>
<evidence type="ECO:0008006" key="4">
    <source>
        <dbReference type="Google" id="ProtNLM"/>
    </source>
</evidence>
<organism evidence="2 3">
    <name type="scientific">Halobacteriovorax marinus</name>
    <dbReference type="NCBI Taxonomy" id="97084"/>
    <lineage>
        <taxon>Bacteria</taxon>
        <taxon>Pseudomonadati</taxon>
        <taxon>Bdellovibrionota</taxon>
        <taxon>Bacteriovoracia</taxon>
        <taxon>Bacteriovoracales</taxon>
        <taxon>Halobacteriovoraceae</taxon>
        <taxon>Halobacteriovorax</taxon>
    </lineage>
</organism>
<feature type="signal peptide" evidence="1">
    <location>
        <begin position="1"/>
        <end position="19"/>
    </location>
</feature>
<proteinExistence type="predicted"/>
<dbReference type="Proteomes" id="UP000196531">
    <property type="component" value="Unassembled WGS sequence"/>
</dbReference>
<evidence type="ECO:0000313" key="3">
    <source>
        <dbReference type="Proteomes" id="UP000196531"/>
    </source>
</evidence>
<comment type="caution">
    <text evidence="2">The sequence shown here is derived from an EMBL/GenBank/DDBJ whole genome shotgun (WGS) entry which is preliminary data.</text>
</comment>
<protein>
    <recommendedName>
        <fullName evidence="4">Secreted protein</fullName>
    </recommendedName>
</protein>
<evidence type="ECO:0000256" key="1">
    <source>
        <dbReference type="SAM" id="SignalP"/>
    </source>
</evidence>
<dbReference type="AlphaFoldDB" id="A0A1Y5F8T2"/>
<evidence type="ECO:0000313" key="2">
    <source>
        <dbReference type="EMBL" id="OUR97357.1"/>
    </source>
</evidence>
<feature type="chain" id="PRO_5012079602" description="Secreted protein" evidence="1">
    <location>
        <begin position="20"/>
        <end position="103"/>
    </location>
</feature>
<name>A0A1Y5F8T2_9BACT</name>
<reference evidence="3" key="1">
    <citation type="journal article" date="2017" name="Proc. Natl. Acad. Sci. U.S.A.">
        <title>Simulation of Deepwater Horizon oil plume reveals substrate specialization within a complex community of hydrocarbon-degraders.</title>
        <authorList>
            <person name="Hu P."/>
            <person name="Dubinsky E.A."/>
            <person name="Probst A.J."/>
            <person name="Wang J."/>
            <person name="Sieber C.M.K."/>
            <person name="Tom L.M."/>
            <person name="Gardinali P."/>
            <person name="Banfield J.F."/>
            <person name="Atlas R.M."/>
            <person name="Andersen G.L."/>
        </authorList>
    </citation>
    <scope>NUCLEOTIDE SEQUENCE [LARGE SCALE GENOMIC DNA]</scope>
</reference>
<gene>
    <name evidence="2" type="ORF">A9Q84_13615</name>
</gene>